<evidence type="ECO:0000313" key="1">
    <source>
        <dbReference type="EMBL" id="MBW87342.1"/>
    </source>
</evidence>
<dbReference type="EMBL" id="GGEC01006859">
    <property type="protein sequence ID" value="MBW87342.1"/>
    <property type="molecule type" value="Transcribed_RNA"/>
</dbReference>
<proteinExistence type="predicted"/>
<sequence length="70" mass="7628">MDLIEPSNHISEICCRLSSRIPQAANTVAALCVNLSLSILVEQKIATKPKELYSVLSDQAALLPIHSLKQ</sequence>
<reference evidence="1" key="1">
    <citation type="submission" date="2018-02" db="EMBL/GenBank/DDBJ databases">
        <title>Rhizophora mucronata_Transcriptome.</title>
        <authorList>
            <person name="Meera S.P."/>
            <person name="Sreeshan A."/>
            <person name="Augustine A."/>
        </authorList>
    </citation>
    <scope>NUCLEOTIDE SEQUENCE</scope>
    <source>
        <tissue evidence="1">Leaf</tissue>
    </source>
</reference>
<accession>A0A2P2J1J1</accession>
<protein>
    <submittedName>
        <fullName evidence="1">Uncharacterized protein</fullName>
    </submittedName>
</protein>
<name>A0A2P2J1J1_RHIMU</name>
<organism evidence="1">
    <name type="scientific">Rhizophora mucronata</name>
    <name type="common">Asiatic mangrove</name>
    <dbReference type="NCBI Taxonomy" id="61149"/>
    <lineage>
        <taxon>Eukaryota</taxon>
        <taxon>Viridiplantae</taxon>
        <taxon>Streptophyta</taxon>
        <taxon>Embryophyta</taxon>
        <taxon>Tracheophyta</taxon>
        <taxon>Spermatophyta</taxon>
        <taxon>Magnoliopsida</taxon>
        <taxon>eudicotyledons</taxon>
        <taxon>Gunneridae</taxon>
        <taxon>Pentapetalae</taxon>
        <taxon>rosids</taxon>
        <taxon>fabids</taxon>
        <taxon>Malpighiales</taxon>
        <taxon>Rhizophoraceae</taxon>
        <taxon>Rhizophora</taxon>
    </lineage>
</organism>
<dbReference type="AlphaFoldDB" id="A0A2P2J1J1"/>